<dbReference type="Pfam" id="PF13451">
    <property type="entry name" value="zf_Tbcl"/>
    <property type="match status" value="1"/>
</dbReference>
<dbReference type="AlphaFoldDB" id="A0A857DJQ1"/>
<name>A0A857DJQ1_9FIRM</name>
<proteinExistence type="predicted"/>
<evidence type="ECO:0000259" key="2">
    <source>
        <dbReference type="Pfam" id="PF23477"/>
    </source>
</evidence>
<evidence type="ECO:0000313" key="4">
    <source>
        <dbReference type="Proteomes" id="UP000430508"/>
    </source>
</evidence>
<gene>
    <name evidence="3" type="ORF">GQ588_13545</name>
</gene>
<accession>A0A857DJQ1</accession>
<reference evidence="3 4" key="1">
    <citation type="submission" date="2019-12" db="EMBL/GenBank/DDBJ databases">
        <title>Sequence classification of anaerobic respiratory reductive dehalogenases: First we see many, then we see few.</title>
        <authorList>
            <person name="Molenda O."/>
            <person name="Puentes Jacome L.A."/>
            <person name="Cao X."/>
            <person name="Nesbo C.L."/>
            <person name="Tang S."/>
            <person name="Morson N."/>
            <person name="Patron J."/>
            <person name="Lomheim L."/>
            <person name="Wishart D.S."/>
            <person name="Edwards E.A."/>
        </authorList>
    </citation>
    <scope>NUCLEOTIDE SEQUENCE [LARGE SCALE GENOMIC DNA]</scope>
    <source>
        <strain evidence="3 4">12DCA</strain>
    </source>
</reference>
<dbReference type="Proteomes" id="UP000430508">
    <property type="component" value="Chromosome"/>
</dbReference>
<sequence length="99" mass="11343">MYNDKTLSCKDCGREFTFSASEQEFYAEKGFTNEPGRCPECRSARKAQSRNGGYSRPQREMFPAVCSACGKETTVPFQPTGDKPVYCRDCYQPRSRNNW</sequence>
<feature type="domain" description="Probable zinc-binding" evidence="1">
    <location>
        <begin position="4"/>
        <end position="49"/>
    </location>
</feature>
<protein>
    <submittedName>
        <fullName evidence="3">Zinc-binding protein</fullName>
    </submittedName>
</protein>
<feature type="domain" description="CxxC-x17-CxxC" evidence="2">
    <location>
        <begin position="59"/>
        <end position="94"/>
    </location>
</feature>
<dbReference type="Pfam" id="PF23477">
    <property type="entry name" value="zf_Tbcl_2"/>
    <property type="match status" value="1"/>
</dbReference>
<evidence type="ECO:0000313" key="3">
    <source>
        <dbReference type="EMBL" id="QHA01590.1"/>
    </source>
</evidence>
<dbReference type="InterPro" id="IPR026363">
    <property type="entry name" value="CxxC-x17-CxxC_dom"/>
</dbReference>
<evidence type="ECO:0000259" key="1">
    <source>
        <dbReference type="Pfam" id="PF13451"/>
    </source>
</evidence>
<dbReference type="RefSeq" id="WP_021315824.1">
    <property type="nucleotide sequence ID" value="NZ_CP046996.1"/>
</dbReference>
<dbReference type="EMBL" id="CP046996">
    <property type="protein sequence ID" value="QHA01590.1"/>
    <property type="molecule type" value="Genomic_DNA"/>
</dbReference>
<organism evidence="3 4">
    <name type="scientific">Dehalobacter restrictus</name>
    <dbReference type="NCBI Taxonomy" id="55583"/>
    <lineage>
        <taxon>Bacteria</taxon>
        <taxon>Bacillati</taxon>
        <taxon>Bacillota</taxon>
        <taxon>Clostridia</taxon>
        <taxon>Eubacteriales</taxon>
        <taxon>Desulfitobacteriaceae</taxon>
        <taxon>Dehalobacter</taxon>
    </lineage>
</organism>
<dbReference type="NCBIfam" id="TIGR04272">
    <property type="entry name" value="cxxc_cxxc_Mbark"/>
    <property type="match status" value="1"/>
</dbReference>
<dbReference type="InterPro" id="IPR025306">
    <property type="entry name" value="Zn-bnd_dom_prob"/>
</dbReference>